<accession>A0A849XYA7</accession>
<reference evidence="2 3" key="2">
    <citation type="submission" date="2020-07" db="EMBL/GenBank/DDBJ databases">
        <title>Bacterial metabolism rescues the inhibition of intestinal drug absorption by food and drug additives.</title>
        <authorList>
            <person name="Zou L."/>
            <person name="Spanogiannopoulos P."/>
            <person name="Chien H.-C."/>
            <person name="Pieper L.M."/>
            <person name="Cai W."/>
            <person name="Khuri N."/>
            <person name="Pottel J."/>
            <person name="Vora B."/>
            <person name="Ni Z."/>
            <person name="Tsakalozou E."/>
            <person name="Zhang W."/>
            <person name="Shoichet B.K."/>
            <person name="Giacomini K.M."/>
            <person name="Turnbaugh P.J."/>
        </authorList>
    </citation>
    <scope>NUCLEOTIDE SEQUENCE [LARGE SCALE GENOMIC DNA]</scope>
    <source>
        <strain evidence="2 3">F22</strain>
    </source>
</reference>
<feature type="compositionally biased region" description="Basic and acidic residues" evidence="1">
    <location>
        <begin position="330"/>
        <end position="348"/>
    </location>
</feature>
<dbReference type="RefSeq" id="WP_175305527.1">
    <property type="nucleotide sequence ID" value="NZ_JABWDC010000016.1"/>
</dbReference>
<dbReference type="AlphaFoldDB" id="A0A849XYA7"/>
<proteinExistence type="predicted"/>
<comment type="caution">
    <text evidence="2">The sequence shown here is derived from an EMBL/GenBank/DDBJ whole genome shotgun (WGS) entry which is preliminary data.</text>
</comment>
<feature type="region of interest" description="Disordered" evidence="1">
    <location>
        <begin position="323"/>
        <end position="363"/>
    </location>
</feature>
<gene>
    <name evidence="2" type="ORF">HUU93_05950</name>
</gene>
<evidence type="ECO:0000256" key="1">
    <source>
        <dbReference type="SAM" id="MobiDB-lite"/>
    </source>
</evidence>
<protein>
    <submittedName>
        <fullName evidence="2">Uncharacterized protein</fullName>
    </submittedName>
</protein>
<dbReference type="Proteomes" id="UP000554488">
    <property type="component" value="Unassembled WGS sequence"/>
</dbReference>
<evidence type="ECO:0000313" key="2">
    <source>
        <dbReference type="EMBL" id="NUN86153.1"/>
    </source>
</evidence>
<evidence type="ECO:0000313" key="3">
    <source>
        <dbReference type="Proteomes" id="UP000554488"/>
    </source>
</evidence>
<organism evidence="2 3">
    <name type="scientific">Coprococcus comes</name>
    <dbReference type="NCBI Taxonomy" id="410072"/>
    <lineage>
        <taxon>Bacteria</taxon>
        <taxon>Bacillati</taxon>
        <taxon>Bacillota</taxon>
        <taxon>Clostridia</taxon>
        <taxon>Lachnospirales</taxon>
        <taxon>Lachnospiraceae</taxon>
        <taxon>Coprococcus</taxon>
    </lineage>
</organism>
<dbReference type="EMBL" id="JABWDC010000016">
    <property type="protein sequence ID" value="NUN86153.1"/>
    <property type="molecule type" value="Genomic_DNA"/>
</dbReference>
<name>A0A849XYA7_9FIRM</name>
<sequence length="363" mass="40957">MAKFDFNKPVASFSWYLQNGSADDKRGNRLHVGTGQNAQIYFDPKSGEFIGKLKYVDDYIDLADGAKQHFELPRTAREYKPSDFSPKFPISNVKFEVDESVKDFIHVLPRGLFFYQNEFYDAVFGDKTDYPESLKDFLFTRTGDIEAAGEFYGAIEKWPQSVYGTLVEKCNVENRPIPEYENDRVLPLDYHKELLASLKDYFGCGESNYRTPGDLIAARSYGSYLSGISLKFNPQDVIAAVEHATETVQAELVPYLSDSFGPDRYLPCGCHVAVQMNSSIENAAQSIKELRDAGVDLDALPNLSCDECSQLATKVIPYAENKAQSAPDRTLGHKHEVNRDVAQRRQTERTTVNQIREEDTVGE</sequence>
<reference evidence="2 3" key="1">
    <citation type="submission" date="2020-04" db="EMBL/GenBank/DDBJ databases">
        <authorList>
            <person name="Pieper L."/>
        </authorList>
    </citation>
    <scope>NUCLEOTIDE SEQUENCE [LARGE SCALE GENOMIC DNA]</scope>
    <source>
        <strain evidence="2 3">F22</strain>
    </source>
</reference>